<evidence type="ECO:0000256" key="2">
    <source>
        <dbReference type="ARBA" id="ARBA00022598"/>
    </source>
</evidence>
<dbReference type="SUPFAM" id="SSF56801">
    <property type="entry name" value="Acetyl-CoA synthetase-like"/>
    <property type="match status" value="1"/>
</dbReference>
<evidence type="ECO:0000313" key="6">
    <source>
        <dbReference type="EMBL" id="MVT75604.1"/>
    </source>
</evidence>
<reference evidence="6 7" key="1">
    <citation type="submission" date="2019-12" db="EMBL/GenBank/DDBJ databases">
        <title>Draft genome sequences Bradyrhizobium cajani AMBPC1010, Bradyrhizobium pachyrhizi AMBPC1040 and Bradyrhizobium yuanmingense ALSPC3051, three plant growth promoting strains isolated from nodules of Cajanus cajan L. in Dominican Republic.</title>
        <authorList>
            <person name="Flores-Felix J.D."/>
            <person name="Araujo J."/>
            <person name="Diaz-Alcantara C."/>
            <person name="Gonzalez-Andres F."/>
            <person name="Velazquez E."/>
        </authorList>
    </citation>
    <scope>NUCLEOTIDE SEQUENCE [LARGE SCALE GENOMIC DNA]</scope>
    <source>
        <strain evidence="6 7">1010</strain>
    </source>
</reference>
<gene>
    <name evidence="6" type="ORF">GPL20_21610</name>
</gene>
<organism evidence="6 7">
    <name type="scientific">Bradyrhizobium cajani</name>
    <dbReference type="NCBI Taxonomy" id="1928661"/>
    <lineage>
        <taxon>Bacteria</taxon>
        <taxon>Pseudomonadati</taxon>
        <taxon>Pseudomonadota</taxon>
        <taxon>Alphaproteobacteria</taxon>
        <taxon>Hyphomicrobiales</taxon>
        <taxon>Nitrobacteraceae</taxon>
        <taxon>Bradyrhizobium</taxon>
    </lineage>
</organism>
<dbReference type="OrthoDB" id="9803968at2"/>
<dbReference type="InterPro" id="IPR045851">
    <property type="entry name" value="AMP-bd_C_sf"/>
</dbReference>
<dbReference type="Pfam" id="PF00501">
    <property type="entry name" value="AMP-binding"/>
    <property type="match status" value="1"/>
</dbReference>
<dbReference type="InterPro" id="IPR042099">
    <property type="entry name" value="ANL_N_sf"/>
</dbReference>
<keyword evidence="3" id="KW-0472">Membrane</keyword>
<dbReference type="PANTHER" id="PTHR43767">
    <property type="entry name" value="LONG-CHAIN-FATTY-ACID--COA LIGASE"/>
    <property type="match status" value="1"/>
</dbReference>
<feature type="domain" description="AMP-dependent synthetase/ligase" evidence="4">
    <location>
        <begin position="42"/>
        <end position="398"/>
    </location>
</feature>
<keyword evidence="7" id="KW-1185">Reference proteome</keyword>
<dbReference type="InterPro" id="IPR020845">
    <property type="entry name" value="AMP-binding_CS"/>
</dbReference>
<feature type="domain" description="AMP-binding enzyme C-terminal" evidence="5">
    <location>
        <begin position="449"/>
        <end position="524"/>
    </location>
</feature>
<sequence length="542" mass="58943">MPDAISPSRTVLLPDMRYSDDVQTRYRQRGYWGDEVLSDVVRAWASRHAKRTALLTERDDWDFVTLVARADRFGCHLAARGVSAGEAVILQHRNDTDFIVALLALLLLGAVPVLALPAHQQREVTHVAELATAVCYLGSEHAGIDTVALQAAVPSLCFSLLASPDRRFADWSDDAIGSLPRPAVRPEDIALLLLSGGTTGMPKLIARTHADYIYNFRASAALCAITAEDSYLAALPMAHNFPLGCPGILGTLDRGGSVVVPPSSAAEEAFETIARHRATLTALVPSLAALWLEAAEWERPDLSSMRLVQVGGAKLDAATADQLASKFGCVIQQVFGMAEGLLNFTRLDDPPDLIAATQGRPLCDDDEVRVVDDRGQDVPTGDVGELLVRGPYTIRGYYRATDYNRQAFTPDGFYRSGDRVRRLASGHLIVEGRIKDVINRHGESIAADEIEACLRDHPAVRDAAVFADQLAGYDEAIHAAVISDDATLTLNDVRAFFASLRVAAYKWPDKLSHIRQFPLTPIGKVDKRQLATLLREPAAPNT</sequence>
<evidence type="ECO:0000256" key="3">
    <source>
        <dbReference type="SAM" id="Phobius"/>
    </source>
</evidence>
<feature type="transmembrane region" description="Helical" evidence="3">
    <location>
        <begin position="98"/>
        <end position="118"/>
    </location>
</feature>
<dbReference type="InterPro" id="IPR000873">
    <property type="entry name" value="AMP-dep_synth/lig_dom"/>
</dbReference>
<evidence type="ECO:0000259" key="5">
    <source>
        <dbReference type="Pfam" id="PF13193"/>
    </source>
</evidence>
<dbReference type="Gene3D" id="3.40.50.12780">
    <property type="entry name" value="N-terminal domain of ligase-like"/>
    <property type="match status" value="1"/>
</dbReference>
<accession>A0A844TI38</accession>
<evidence type="ECO:0000313" key="7">
    <source>
        <dbReference type="Proteomes" id="UP000449969"/>
    </source>
</evidence>
<dbReference type="InterPro" id="IPR025110">
    <property type="entry name" value="AMP-bd_C"/>
</dbReference>
<name>A0A844TI38_9BRAD</name>
<dbReference type="PROSITE" id="PS00455">
    <property type="entry name" value="AMP_BINDING"/>
    <property type="match status" value="1"/>
</dbReference>
<keyword evidence="2" id="KW-0436">Ligase</keyword>
<keyword evidence="3" id="KW-0812">Transmembrane</keyword>
<comment type="pathway">
    <text evidence="1">Siderophore biosynthesis.</text>
</comment>
<protein>
    <submittedName>
        <fullName evidence="6">AMP-binding protein</fullName>
    </submittedName>
</protein>
<dbReference type="Proteomes" id="UP000449969">
    <property type="component" value="Unassembled WGS sequence"/>
</dbReference>
<dbReference type="EMBL" id="WQNE01000018">
    <property type="protein sequence ID" value="MVT75604.1"/>
    <property type="molecule type" value="Genomic_DNA"/>
</dbReference>
<dbReference type="FunFam" id="2.30.38.10:FF:000003">
    <property type="entry name" value="Vibriobactin-specific 2,3-dihydroxybenzoate-AMP ligase"/>
    <property type="match status" value="1"/>
</dbReference>
<proteinExistence type="predicted"/>
<dbReference type="RefSeq" id="WP_157331521.1">
    <property type="nucleotide sequence ID" value="NZ_JANADL010000004.1"/>
</dbReference>
<dbReference type="GO" id="GO:0016878">
    <property type="term" value="F:acid-thiol ligase activity"/>
    <property type="evidence" value="ECO:0007669"/>
    <property type="project" value="UniProtKB-ARBA"/>
</dbReference>
<dbReference type="Gene3D" id="3.30.300.30">
    <property type="match status" value="1"/>
</dbReference>
<evidence type="ECO:0000256" key="1">
    <source>
        <dbReference type="ARBA" id="ARBA00004924"/>
    </source>
</evidence>
<dbReference type="PANTHER" id="PTHR43767:SF1">
    <property type="entry name" value="NONRIBOSOMAL PEPTIDE SYNTHASE PES1 (EUROFUNG)-RELATED"/>
    <property type="match status" value="1"/>
</dbReference>
<keyword evidence="3" id="KW-1133">Transmembrane helix</keyword>
<dbReference type="AlphaFoldDB" id="A0A844TI38"/>
<evidence type="ECO:0000259" key="4">
    <source>
        <dbReference type="Pfam" id="PF00501"/>
    </source>
</evidence>
<dbReference type="Pfam" id="PF13193">
    <property type="entry name" value="AMP-binding_C"/>
    <property type="match status" value="1"/>
</dbReference>
<dbReference type="InterPro" id="IPR050237">
    <property type="entry name" value="ATP-dep_AMP-bd_enzyme"/>
</dbReference>
<comment type="caution">
    <text evidence="6">The sequence shown here is derived from an EMBL/GenBank/DDBJ whole genome shotgun (WGS) entry which is preliminary data.</text>
</comment>